<dbReference type="InterPro" id="IPR001842">
    <property type="entry name" value="Peptidase_M36"/>
</dbReference>
<evidence type="ECO:0000256" key="2">
    <source>
        <dbReference type="ARBA" id="ARBA00004613"/>
    </source>
</evidence>
<keyword evidence="10" id="KW-0865">Zymogen</keyword>
<evidence type="ECO:0000256" key="11">
    <source>
        <dbReference type="SAM" id="MobiDB-lite"/>
    </source>
</evidence>
<comment type="caution">
    <text evidence="13">The sequence shown here is derived from an EMBL/GenBank/DDBJ whole genome shotgun (WGS) entry which is preliminary data.</text>
</comment>
<dbReference type="Proteomes" id="UP000544110">
    <property type="component" value="Unassembled WGS sequence"/>
</dbReference>
<keyword evidence="6" id="KW-0479">Metal-binding</keyword>
<dbReference type="Gene3D" id="3.10.170.10">
    <property type="match status" value="1"/>
</dbReference>
<evidence type="ECO:0000256" key="5">
    <source>
        <dbReference type="ARBA" id="ARBA00022670"/>
    </source>
</evidence>
<keyword evidence="7" id="KW-0378">Hydrolase</keyword>
<feature type="chain" id="PRO_5031014099" description="Fungalysin metallopeptidase (M36)" evidence="12">
    <location>
        <begin position="36"/>
        <end position="1234"/>
    </location>
</feature>
<dbReference type="GO" id="GO:0006508">
    <property type="term" value="P:proteolysis"/>
    <property type="evidence" value="ECO:0007669"/>
    <property type="project" value="UniProtKB-KW"/>
</dbReference>
<dbReference type="GO" id="GO:0004222">
    <property type="term" value="F:metalloendopeptidase activity"/>
    <property type="evidence" value="ECO:0007669"/>
    <property type="project" value="InterPro"/>
</dbReference>
<keyword evidence="5" id="KW-0645">Protease</keyword>
<comment type="similarity">
    <text evidence="3">Belongs to the peptidase M36 family.</text>
</comment>
<dbReference type="RefSeq" id="WP_179517036.1">
    <property type="nucleotide sequence ID" value="NZ_JACCAC010000001.1"/>
</dbReference>
<evidence type="ECO:0000256" key="8">
    <source>
        <dbReference type="ARBA" id="ARBA00022833"/>
    </source>
</evidence>
<dbReference type="InterPro" id="IPR027268">
    <property type="entry name" value="Peptidase_M4/M1_CTD_sf"/>
</dbReference>
<evidence type="ECO:0000256" key="12">
    <source>
        <dbReference type="SAM" id="SignalP"/>
    </source>
</evidence>
<dbReference type="AlphaFoldDB" id="A0A7Y9RTK1"/>
<keyword evidence="14" id="KW-1185">Reference proteome</keyword>
<evidence type="ECO:0000256" key="9">
    <source>
        <dbReference type="ARBA" id="ARBA00023049"/>
    </source>
</evidence>
<keyword evidence="12" id="KW-0732">Signal</keyword>
<name>A0A7Y9RTK1_9ACTN</name>
<evidence type="ECO:0000256" key="1">
    <source>
        <dbReference type="ARBA" id="ARBA00001947"/>
    </source>
</evidence>
<gene>
    <name evidence="13" type="ORF">BJ989_000717</name>
</gene>
<accession>A0A7Y9RTK1</accession>
<reference evidence="13 14" key="1">
    <citation type="submission" date="2020-07" db="EMBL/GenBank/DDBJ databases">
        <title>Sequencing the genomes of 1000 actinobacteria strains.</title>
        <authorList>
            <person name="Klenk H.-P."/>
        </authorList>
    </citation>
    <scope>NUCLEOTIDE SEQUENCE [LARGE SCALE GENOMIC DNA]</scope>
    <source>
        <strain evidence="13 14">DSM 24552</strain>
    </source>
</reference>
<proteinExistence type="inferred from homology"/>
<dbReference type="PANTHER" id="PTHR33478">
    <property type="entry name" value="EXTRACELLULAR METALLOPROTEINASE MEP"/>
    <property type="match status" value="1"/>
</dbReference>
<dbReference type="GO" id="GO:0008270">
    <property type="term" value="F:zinc ion binding"/>
    <property type="evidence" value="ECO:0007669"/>
    <property type="project" value="InterPro"/>
</dbReference>
<protein>
    <recommendedName>
        <fullName evidence="15">Fungalysin metallopeptidase (M36)</fullName>
    </recommendedName>
</protein>
<dbReference type="Gene3D" id="1.10.390.10">
    <property type="entry name" value="Neutral Protease Domain 2"/>
    <property type="match status" value="1"/>
</dbReference>
<evidence type="ECO:0000256" key="7">
    <source>
        <dbReference type="ARBA" id="ARBA00022801"/>
    </source>
</evidence>
<dbReference type="InterPro" id="IPR050371">
    <property type="entry name" value="Fungal_virulence_M36"/>
</dbReference>
<evidence type="ECO:0000256" key="6">
    <source>
        <dbReference type="ARBA" id="ARBA00022723"/>
    </source>
</evidence>
<feature type="signal peptide" evidence="12">
    <location>
        <begin position="1"/>
        <end position="35"/>
    </location>
</feature>
<feature type="region of interest" description="Disordered" evidence="11">
    <location>
        <begin position="1167"/>
        <end position="1197"/>
    </location>
</feature>
<comment type="cofactor">
    <cofactor evidence="1">
        <name>Zn(2+)</name>
        <dbReference type="ChEBI" id="CHEBI:29105"/>
    </cofactor>
</comment>
<keyword evidence="4" id="KW-0964">Secreted</keyword>
<keyword evidence="8" id="KW-0862">Zinc</keyword>
<keyword evidence="9" id="KW-0482">Metalloprotease</keyword>
<evidence type="ECO:0000256" key="4">
    <source>
        <dbReference type="ARBA" id="ARBA00022525"/>
    </source>
</evidence>
<evidence type="ECO:0000256" key="10">
    <source>
        <dbReference type="ARBA" id="ARBA00023145"/>
    </source>
</evidence>
<dbReference type="PANTHER" id="PTHR33478:SF1">
    <property type="entry name" value="EXTRACELLULAR METALLOPROTEINASE MEP"/>
    <property type="match status" value="1"/>
</dbReference>
<evidence type="ECO:0000256" key="3">
    <source>
        <dbReference type="ARBA" id="ARBA00006006"/>
    </source>
</evidence>
<feature type="region of interest" description="Disordered" evidence="11">
    <location>
        <begin position="627"/>
        <end position="653"/>
    </location>
</feature>
<dbReference type="Pfam" id="PF02128">
    <property type="entry name" value="Peptidase_M36"/>
    <property type="match status" value="1"/>
</dbReference>
<dbReference type="GO" id="GO:0005615">
    <property type="term" value="C:extracellular space"/>
    <property type="evidence" value="ECO:0007669"/>
    <property type="project" value="InterPro"/>
</dbReference>
<dbReference type="EMBL" id="JACCAC010000001">
    <property type="protein sequence ID" value="NYG54413.1"/>
    <property type="molecule type" value="Genomic_DNA"/>
</dbReference>
<evidence type="ECO:0008006" key="15">
    <source>
        <dbReference type="Google" id="ProtNLM"/>
    </source>
</evidence>
<organism evidence="13 14">
    <name type="scientific">Nocardioides perillae</name>
    <dbReference type="NCBI Taxonomy" id="1119534"/>
    <lineage>
        <taxon>Bacteria</taxon>
        <taxon>Bacillati</taxon>
        <taxon>Actinomycetota</taxon>
        <taxon>Actinomycetes</taxon>
        <taxon>Propionibacteriales</taxon>
        <taxon>Nocardioidaceae</taxon>
        <taxon>Nocardioides</taxon>
    </lineage>
</organism>
<evidence type="ECO:0000313" key="14">
    <source>
        <dbReference type="Proteomes" id="UP000544110"/>
    </source>
</evidence>
<comment type="subcellular location">
    <subcellularLocation>
        <location evidence="2">Secreted</location>
    </subcellularLocation>
</comment>
<sequence length="1234" mass="130516">MRNHLGKRGRPQLALATAAVIGAAALVPLSLPASGEEPDPLAGLDDASFSFQGEEGKLPNLDAREGRVVPSAAQRDLATSLGADDARWNAFGTPHVLMDRTGYLSGPRAGSAREAARAFVADHAALFRLDAADVEALEVLTDTPLYDSPDLVRVREGKAPARPDVAHVVTFRQRFGDLVAGHDGLLTVGVQRDGRVAWVSSSVTGDSEVRGEQRLSAVAALTAAAEDVGLPLGDLVEVTDQAAPGPWRTFESPLTRDLQRARLMALPTPTDGVRLAWETTLLKADHTDTDSGGHHAEPQAFISFVDAETGEVLLRDNRVDHLAEGASPASVNLPAAAPGGVRGGAGVRAALAAAPSAAPFSGATDAAGACTPTDARHPVSVPAGTGQVSVAAAVTLPNGLDDDITVNLYRAGVSAPVASQDLLTSPEVLTYAPAGGVPAGDYLVEVCEFTASPGTIGYAGTVTTSEGAASTDVQLPRWRVFLANPNFTDSSAPSEDTRELWCWVADAEGCDRELRNDAARLPWDVLAPSLATLTTLGNNASTAISEVSFVSPDTVVQRPLTPSRVYDYPWENTWYESQCDPTTFDQPGGNDDDASTANLFAMHNRMHDWSYYLGFTELTSNLQVSNFGNTGPDRENDPEIGNAQAGRRTFNGRDNANQITLQDGIAPITNQYLWQPLAGAFYAACTDGAYDMAVVAHEYGHAISNRMVAGPDTGTGSTQGQTESWSDLIFAEYFRGNAISTGPGASPYALAPYVSGNKERGIRNYSMDTSPLNYSDLEYDANGTTSPHADGEIWSAVNFDISEALNRVYDGQFPSSDDALQRRCAAGTLPADECPGNRRWAQIMFDGLLLTPTGSTMLDSRDAMLAADRLRFDGANQEAMWRAFAARGMGESATSTGPDDREPVPGWSSPLSADEATVRFVTVGPDGAAVPATVYTGVYEARISPTADTDGETATSDTVAFVPGTYDFLVQAEGFGATRVSRTFAPGEQVVVEVPLQRNLASVHNGATVAGDGVNLTSLVDDTETTNWASLTSVGTASEGKGEGRQVEGRQVTVELADTPVAIDRVQVSAALRPTDPANTDDPGSQSRFSALRSFDILVCDATVNGNTCTDDQSEFSIVYRSSADAFPGVRPRPTAPDLTLRGFDVTDARATHVRIRVRDSQCTGGPLYSGEANPVNDPVFSNPDCDSLESTPDRQVLSPPFDLVRISELQVFGPPPAAVTTVTKGKVKPRRSR</sequence>
<dbReference type="SUPFAM" id="SSF55486">
    <property type="entry name" value="Metalloproteases ('zincins'), catalytic domain"/>
    <property type="match status" value="1"/>
</dbReference>
<evidence type="ECO:0000313" key="13">
    <source>
        <dbReference type="EMBL" id="NYG54413.1"/>
    </source>
</evidence>